<dbReference type="AlphaFoldDB" id="A0AAN7P1H9"/>
<name>A0AAN7P1H9_9COLE</name>
<reference evidence="2" key="1">
    <citation type="submission" date="2023-01" db="EMBL/GenBank/DDBJ databases">
        <title>Key to firefly adult light organ development and bioluminescence: homeobox transcription factors regulate luciferase expression and transportation to peroxisome.</title>
        <authorList>
            <person name="Fu X."/>
        </authorList>
    </citation>
    <scope>NUCLEOTIDE SEQUENCE [LARGE SCALE GENOMIC DNA]</scope>
</reference>
<dbReference type="EMBL" id="JARPUR010000006">
    <property type="protein sequence ID" value="KAK4873566.1"/>
    <property type="molecule type" value="Genomic_DNA"/>
</dbReference>
<organism evidence="1 2">
    <name type="scientific">Aquatica leii</name>
    <dbReference type="NCBI Taxonomy" id="1421715"/>
    <lineage>
        <taxon>Eukaryota</taxon>
        <taxon>Metazoa</taxon>
        <taxon>Ecdysozoa</taxon>
        <taxon>Arthropoda</taxon>
        <taxon>Hexapoda</taxon>
        <taxon>Insecta</taxon>
        <taxon>Pterygota</taxon>
        <taxon>Neoptera</taxon>
        <taxon>Endopterygota</taxon>
        <taxon>Coleoptera</taxon>
        <taxon>Polyphaga</taxon>
        <taxon>Elateriformia</taxon>
        <taxon>Elateroidea</taxon>
        <taxon>Lampyridae</taxon>
        <taxon>Luciolinae</taxon>
        <taxon>Aquatica</taxon>
    </lineage>
</organism>
<accession>A0AAN7P1H9</accession>
<comment type="caution">
    <text evidence="1">The sequence shown here is derived from an EMBL/GenBank/DDBJ whole genome shotgun (WGS) entry which is preliminary data.</text>
</comment>
<dbReference type="Proteomes" id="UP001353858">
    <property type="component" value="Unassembled WGS sequence"/>
</dbReference>
<evidence type="ECO:0000313" key="2">
    <source>
        <dbReference type="Proteomes" id="UP001353858"/>
    </source>
</evidence>
<proteinExistence type="predicted"/>
<gene>
    <name evidence="1" type="ORF">RN001_012926</name>
</gene>
<evidence type="ECO:0000313" key="1">
    <source>
        <dbReference type="EMBL" id="KAK4873566.1"/>
    </source>
</evidence>
<keyword evidence="2" id="KW-1185">Reference proteome</keyword>
<protein>
    <submittedName>
        <fullName evidence="1">Uncharacterized protein</fullName>
    </submittedName>
</protein>
<sequence>MRTFYGLQFATELTRGTTEIKAKTSLLTPSQALALYLVLDLAENKYKVLRSVSDQECHVSYELLFTMMDGSVSIVLSDTNAASKSMICGAIPKDMNTKKVLTRVPHAENYSFGLSTLHCWIRLPIKSWQVKGNKNMEFINMNKKRIQADFKSKMSLLVDKPKSGCGSTNDITKTSKNDRGVYFSNSSLCDNDNTEIIQNGKL</sequence>